<dbReference type="Gene3D" id="2.70.98.90">
    <property type="match status" value="1"/>
</dbReference>
<dbReference type="GO" id="GO:0005886">
    <property type="term" value="C:plasma membrane"/>
    <property type="evidence" value="ECO:0007669"/>
    <property type="project" value="UniProtKB-SubCell"/>
</dbReference>
<evidence type="ECO:0000259" key="14">
    <source>
        <dbReference type="Pfam" id="PF02096"/>
    </source>
</evidence>
<dbReference type="InterPro" id="IPR019998">
    <property type="entry name" value="Membr_insert_YidC"/>
</dbReference>
<comment type="caution">
    <text evidence="16">The sequence shown here is derived from an EMBL/GenBank/DDBJ whole genome shotgun (WGS) entry which is preliminary data.</text>
</comment>
<comment type="function">
    <text evidence="13">Required for the insertion and/or proper folding and/or complex formation of integral membrane proteins into the membrane. Involved in integration of membrane proteins that insert both dependently and independently of the Sec translocase complex, as well as at least some lipoproteins. Aids folding of multispanning membrane proteins.</text>
</comment>
<organism evidence="16 17">
    <name type="scientific">Candidatus Opimibacter skivensis</name>
    <dbReference type="NCBI Taxonomy" id="2982028"/>
    <lineage>
        <taxon>Bacteria</taxon>
        <taxon>Pseudomonadati</taxon>
        <taxon>Bacteroidota</taxon>
        <taxon>Saprospiria</taxon>
        <taxon>Saprospirales</taxon>
        <taxon>Saprospiraceae</taxon>
        <taxon>Candidatus Opimibacter</taxon>
    </lineage>
</organism>
<evidence type="ECO:0000256" key="10">
    <source>
        <dbReference type="ARBA" id="ARBA00023186"/>
    </source>
</evidence>
<feature type="transmembrane region" description="Helical" evidence="13">
    <location>
        <begin position="436"/>
        <end position="456"/>
    </location>
</feature>
<evidence type="ECO:0000256" key="2">
    <source>
        <dbReference type="ARBA" id="ARBA00010527"/>
    </source>
</evidence>
<dbReference type="InterPro" id="IPR028055">
    <property type="entry name" value="YidC/Oxa/ALB_C"/>
</dbReference>
<sequence length="618" mass="70547">MERNHIIGFVLIFALLMVWTFVNSPSKVEMEKIKQTQDSLHRAETIKDSVQTKKIDSISTATLVDSAQIASKFGSFATAALGTDKTVRLENELFKVDFLSKGGKISSVELKKYNKALLDDKKKEYKIPLHLLEDPKDIWDIAIPTQRGDLHTADLHFIPTVDNNKVTFTATGQQGERIIQEYSLTGNPYEIKYRFSIENGESLIANSGQTAKLTWINQLDKLERNSTFERSYSTVYYKVNTESVDYCSCRKNDVNDLSAQPIKWISHSNQFFNTALIADESFSGGVFSTTMLPDSNENLKITSSIVGIPFNGSNPSTTMTMYIGPNDFDQLRHYNVNLEDVIPFGRSIFGTINRWIIRPTFNFLLLFIPSKGLVILFLTLLVKLALFPLSYKMLGSQAKMTALKPKLAHLKEKHKDDMQQQQVESMKIYREYGVNPLGGCFPVVLQMPVWFALYRFFPASIEFRQAKFLWATDLSSFDVFTYLPFNIPFYGDHVSMLTLLWALSTIAYTYYNMQNVDMANSNPALKYMQYLMPVMFLVFFNSYASGLTLYLLYSNTLNIIQTVGARKYLFDTDKIMEKLNVNKAKPKKEGGFQSRIEQAMKEQQRLAAAKNTKPNKKN</sequence>
<dbReference type="CDD" id="cd20070">
    <property type="entry name" value="5TM_YidC_Alb3"/>
    <property type="match status" value="1"/>
</dbReference>
<evidence type="ECO:0000256" key="3">
    <source>
        <dbReference type="ARBA" id="ARBA00015325"/>
    </source>
</evidence>
<accession>A0A9D7XQI4</accession>
<feature type="transmembrane region" description="Helical" evidence="13">
    <location>
        <begin position="493"/>
        <end position="511"/>
    </location>
</feature>
<comment type="subunit">
    <text evidence="13">Interacts with the Sec translocase complex via SecD. Specifically interacts with transmembrane segments of nascent integral membrane proteins during membrane integration.</text>
</comment>
<dbReference type="PRINTS" id="PR00701">
    <property type="entry name" value="60KDINNERMP"/>
</dbReference>
<dbReference type="NCBIfam" id="NF002356">
    <property type="entry name" value="PRK01318.2-3"/>
    <property type="match status" value="1"/>
</dbReference>
<feature type="transmembrane region" description="Helical" evidence="13">
    <location>
        <begin position="6"/>
        <end position="22"/>
    </location>
</feature>
<reference evidence="16 17" key="1">
    <citation type="submission" date="2020-10" db="EMBL/GenBank/DDBJ databases">
        <title>Connecting structure to function with the recovery of over 1000 high-quality activated sludge metagenome-assembled genomes encoding full-length rRNA genes using long-read sequencing.</title>
        <authorList>
            <person name="Singleton C.M."/>
            <person name="Petriglieri F."/>
            <person name="Kristensen J.M."/>
            <person name="Kirkegaard R.H."/>
            <person name="Michaelsen T.Y."/>
            <person name="Andersen M.H."/>
            <person name="Karst S.M."/>
            <person name="Dueholm M.S."/>
            <person name="Nielsen P.H."/>
            <person name="Albertsen M."/>
        </authorList>
    </citation>
    <scope>NUCLEOTIDE SEQUENCE [LARGE SCALE GENOMIC DNA]</scope>
    <source>
        <strain evidence="16">Ribe_18-Q3-R11-54_MAXAC.273</strain>
    </source>
</reference>
<dbReference type="InterPro" id="IPR028053">
    <property type="entry name" value="Membr_insert_YidC_N"/>
</dbReference>
<feature type="domain" description="Membrane insertase YidC/Oxa/ALB C-terminal" evidence="14">
    <location>
        <begin position="372"/>
        <end position="563"/>
    </location>
</feature>
<dbReference type="NCBIfam" id="TIGR03592">
    <property type="entry name" value="yidC_oxa1_cterm"/>
    <property type="match status" value="1"/>
</dbReference>
<comment type="similarity">
    <text evidence="2 13">Belongs to the OXA1/ALB3/YidC family. Type 1 subfamily.</text>
</comment>
<dbReference type="EMBL" id="JADKGY010000029">
    <property type="protein sequence ID" value="MBK9984205.1"/>
    <property type="molecule type" value="Genomic_DNA"/>
</dbReference>
<dbReference type="Proteomes" id="UP000808337">
    <property type="component" value="Unassembled WGS sequence"/>
</dbReference>
<dbReference type="GO" id="GO:0051205">
    <property type="term" value="P:protein insertion into membrane"/>
    <property type="evidence" value="ECO:0007669"/>
    <property type="project" value="TreeGrafter"/>
</dbReference>
<evidence type="ECO:0000259" key="15">
    <source>
        <dbReference type="Pfam" id="PF14849"/>
    </source>
</evidence>
<evidence type="ECO:0000256" key="9">
    <source>
        <dbReference type="ARBA" id="ARBA00023136"/>
    </source>
</evidence>
<keyword evidence="6 13" id="KW-0812">Transmembrane</keyword>
<dbReference type="InterPro" id="IPR001708">
    <property type="entry name" value="YidC/ALB3/OXA1/COX18"/>
</dbReference>
<keyword evidence="9 13" id="KW-0472">Membrane</keyword>
<proteinExistence type="inferred from homology"/>
<evidence type="ECO:0000313" key="17">
    <source>
        <dbReference type="Proteomes" id="UP000808337"/>
    </source>
</evidence>
<keyword evidence="7 13" id="KW-0653">Protein transport</keyword>
<name>A0A9D7XQI4_9BACT</name>
<evidence type="ECO:0000256" key="11">
    <source>
        <dbReference type="ARBA" id="ARBA00033245"/>
    </source>
</evidence>
<evidence type="ECO:0000313" key="16">
    <source>
        <dbReference type="EMBL" id="MBK9984205.1"/>
    </source>
</evidence>
<keyword evidence="5 13" id="KW-1003">Cell membrane</keyword>
<dbReference type="CDD" id="cd19961">
    <property type="entry name" value="EcYidC-like_peri"/>
    <property type="match status" value="1"/>
</dbReference>
<dbReference type="Pfam" id="PF02096">
    <property type="entry name" value="60KD_IMP"/>
    <property type="match status" value="1"/>
</dbReference>
<comment type="subcellular location">
    <subcellularLocation>
        <location evidence="1">Cell inner membrane</location>
        <topology evidence="1">Multi-pass membrane protein</topology>
    </subcellularLocation>
    <subcellularLocation>
        <location evidence="13">Cell membrane</location>
        <topology evidence="13">Multi-pass membrane protein</topology>
    </subcellularLocation>
</comment>
<evidence type="ECO:0000256" key="12">
    <source>
        <dbReference type="ARBA" id="ARBA00033342"/>
    </source>
</evidence>
<keyword evidence="4 13" id="KW-0813">Transport</keyword>
<dbReference type="NCBIfam" id="TIGR03593">
    <property type="entry name" value="yidC_nterm"/>
    <property type="match status" value="1"/>
</dbReference>
<keyword evidence="10 13" id="KW-0143">Chaperone</keyword>
<evidence type="ECO:0000256" key="7">
    <source>
        <dbReference type="ARBA" id="ARBA00022927"/>
    </source>
</evidence>
<dbReference type="GO" id="GO:0015031">
    <property type="term" value="P:protein transport"/>
    <property type="evidence" value="ECO:0007669"/>
    <property type="project" value="UniProtKB-KW"/>
</dbReference>
<evidence type="ECO:0000256" key="5">
    <source>
        <dbReference type="ARBA" id="ARBA00022475"/>
    </source>
</evidence>
<feature type="transmembrane region" description="Helical" evidence="13">
    <location>
        <begin position="363"/>
        <end position="386"/>
    </location>
</feature>
<evidence type="ECO:0000256" key="13">
    <source>
        <dbReference type="HAMAP-Rule" id="MF_01810"/>
    </source>
</evidence>
<gene>
    <name evidence="13 16" type="primary">yidC</name>
    <name evidence="16" type="ORF">IPP15_17850</name>
</gene>
<dbReference type="PANTHER" id="PTHR12428">
    <property type="entry name" value="OXA1"/>
    <property type="match status" value="1"/>
</dbReference>
<evidence type="ECO:0000256" key="8">
    <source>
        <dbReference type="ARBA" id="ARBA00022989"/>
    </source>
</evidence>
<dbReference type="HAMAP" id="MF_01810">
    <property type="entry name" value="YidC_type1"/>
    <property type="match status" value="1"/>
</dbReference>
<evidence type="ECO:0000256" key="4">
    <source>
        <dbReference type="ARBA" id="ARBA00022448"/>
    </source>
</evidence>
<dbReference type="InterPro" id="IPR038221">
    <property type="entry name" value="YidC_periplasmic_sf"/>
</dbReference>
<dbReference type="PANTHER" id="PTHR12428:SF65">
    <property type="entry name" value="CYTOCHROME C OXIDASE ASSEMBLY PROTEIN COX18, MITOCHONDRIAL"/>
    <property type="match status" value="1"/>
</dbReference>
<dbReference type="AlphaFoldDB" id="A0A9D7XQI4"/>
<evidence type="ECO:0000256" key="1">
    <source>
        <dbReference type="ARBA" id="ARBA00004429"/>
    </source>
</evidence>
<dbReference type="Pfam" id="PF14849">
    <property type="entry name" value="YidC_periplas"/>
    <property type="match status" value="1"/>
</dbReference>
<keyword evidence="8 13" id="KW-1133">Transmembrane helix</keyword>
<protein>
    <recommendedName>
        <fullName evidence="3 13">Membrane protein insertase YidC</fullName>
    </recommendedName>
    <alternativeName>
        <fullName evidence="12 13">Foldase YidC</fullName>
    </alternativeName>
    <alternativeName>
        <fullName evidence="13">Membrane protein YidC</fullName>
    </alternativeName>
    <alternativeName>
        <fullName evidence="11 13">membrane integrase YidC</fullName>
    </alternativeName>
</protein>
<feature type="domain" description="Membrane insertase YidC N-terminal" evidence="15">
    <location>
        <begin position="87"/>
        <end position="356"/>
    </location>
</feature>
<dbReference type="GO" id="GO:0032977">
    <property type="term" value="F:membrane insertase activity"/>
    <property type="evidence" value="ECO:0007669"/>
    <property type="project" value="InterPro"/>
</dbReference>
<feature type="transmembrane region" description="Helical" evidence="13">
    <location>
        <begin position="531"/>
        <end position="553"/>
    </location>
</feature>
<dbReference type="InterPro" id="IPR047196">
    <property type="entry name" value="YidC_ALB_C"/>
</dbReference>
<evidence type="ECO:0000256" key="6">
    <source>
        <dbReference type="ARBA" id="ARBA00022692"/>
    </source>
</evidence>